<evidence type="ECO:0000256" key="6">
    <source>
        <dbReference type="RuleBase" id="RU280813"/>
    </source>
</evidence>
<dbReference type="GO" id="GO:0007606">
    <property type="term" value="P:sensory perception of chemical stimulus"/>
    <property type="evidence" value="ECO:0007669"/>
    <property type="project" value="UniProtKB-UniRule"/>
</dbReference>
<sequence length="657" mass="73649">MNSLPIILLVLSLLIDVVVSQQLINLNTFHGGNVKNLITAHAPYDVFVSATSADMDILNQIWLISQDGKNITLHQLKNRKPFLTTSQIQPWPIANSAYVITSLSDDVMKELTGMMYISTTNQLQVNNFHVIDVDKAQNLYLPNENQTVLFLNSNMATVPYAQSTTINAWNQNSTSSIFFYKGIPTDLPEKNSSFFFSNPVRTAKGSSVFIPHVEPISLSLGAFYIKYYGGVSFSITPEYYDVNESTTQSFTTTGFYMKPMNQLEKNVTINTIRDPAYFGVTGNNLVGTVPINAKVVFGVHDGTNFIQNTVRPVDQILGFSTDTIGQDIQIGSANGPAGEYFLQYYVIPSPTVVTIPYKPTRENSINLAFAQLAYGAPSIALMTYLLVFLGVNKKYINSFYRLVQMDLLTNIICWLNTWISLRSLDLPIGDRYLIFLEEILPGIWNVSTFLLNFFFHMQFCSAASMSVHRISAILYYTQYNRFWSRWYLLIGVFFIGYSCLTQIGGLPTHLEVLNGTIYLTTDSEILRFLQKKLLVFGVLYFILLVVLGVTVARIALRILQGATSDQGVSKKLTRIALTYAIVYSGIPIWTLLNSISAVSLFLSRANYTLLSIVSDMITLSLPYILIYFDSNVQQHILHLKNVSGFSLAQRGRSVSAM</sequence>
<dbReference type="PANTHER" id="PTHR21733:SF8">
    <property type="entry name" value="DOWNSTREAM OF DAF-16 (REGULATED BY DAF-16)"/>
    <property type="match status" value="1"/>
</dbReference>
<dbReference type="InterPro" id="IPR000609">
    <property type="entry name" value="7TM_GPCR_serpentine_rcpt_Srg"/>
</dbReference>
<dbReference type="GO" id="GO:0045087">
    <property type="term" value="P:innate immune response"/>
    <property type="evidence" value="ECO:0007669"/>
    <property type="project" value="TreeGrafter"/>
</dbReference>
<reference evidence="9" key="1">
    <citation type="submission" date="2011-07" db="EMBL/GenBank/DDBJ databases">
        <authorList>
            <consortium name="Caenorhabditis brenneri Sequencing and Analysis Consortium"/>
            <person name="Wilson R.K."/>
        </authorList>
    </citation>
    <scope>NUCLEOTIDE SEQUENCE [LARGE SCALE GENOMIC DNA]</scope>
    <source>
        <strain evidence="9">PB2801</strain>
    </source>
</reference>
<evidence type="ECO:0000256" key="2">
    <source>
        <dbReference type="ARBA" id="ARBA00005692"/>
    </source>
</evidence>
<keyword evidence="3 6" id="KW-0812">Transmembrane</keyword>
<keyword evidence="7" id="KW-0732">Signal</keyword>
<evidence type="ECO:0000256" key="3">
    <source>
        <dbReference type="ARBA" id="ARBA00022692"/>
    </source>
</evidence>
<evidence type="ECO:0000313" key="8">
    <source>
        <dbReference type="EMBL" id="EGT31059.1"/>
    </source>
</evidence>
<comment type="subcellular location">
    <subcellularLocation>
        <location evidence="1">Membrane</location>
        <topology evidence="1">Multi-pass membrane protein</topology>
    </subcellularLocation>
</comment>
<organism evidence="9">
    <name type="scientific">Caenorhabditis brenneri</name>
    <name type="common">Nematode worm</name>
    <dbReference type="NCBI Taxonomy" id="135651"/>
    <lineage>
        <taxon>Eukaryota</taxon>
        <taxon>Metazoa</taxon>
        <taxon>Ecdysozoa</taxon>
        <taxon>Nematoda</taxon>
        <taxon>Chromadorea</taxon>
        <taxon>Rhabditida</taxon>
        <taxon>Rhabditina</taxon>
        <taxon>Rhabditomorpha</taxon>
        <taxon>Rhabditoidea</taxon>
        <taxon>Rhabditidae</taxon>
        <taxon>Peloderinae</taxon>
        <taxon>Caenorhabditis</taxon>
    </lineage>
</organism>
<dbReference type="GO" id="GO:0045121">
    <property type="term" value="C:membrane raft"/>
    <property type="evidence" value="ECO:0007669"/>
    <property type="project" value="TreeGrafter"/>
</dbReference>
<proteinExistence type="inferred from homology"/>
<evidence type="ECO:0000256" key="4">
    <source>
        <dbReference type="ARBA" id="ARBA00022989"/>
    </source>
</evidence>
<dbReference type="Pfam" id="PF03409">
    <property type="entry name" value="Glycoprotein"/>
    <property type="match status" value="1"/>
</dbReference>
<comment type="similarity">
    <text evidence="2 6">Belongs to the nematode receptor-like protein srg family.</text>
</comment>
<feature type="transmembrane region" description="Helical" evidence="6">
    <location>
        <begin position="439"/>
        <end position="465"/>
    </location>
</feature>
<keyword evidence="9" id="KW-1185">Reference proteome</keyword>
<evidence type="ECO:0000256" key="7">
    <source>
        <dbReference type="SAM" id="SignalP"/>
    </source>
</evidence>
<dbReference type="Proteomes" id="UP000008068">
    <property type="component" value="Unassembled WGS sequence"/>
</dbReference>
<feature type="transmembrane region" description="Helical" evidence="6">
    <location>
        <begin position="577"/>
        <end position="601"/>
    </location>
</feature>
<keyword evidence="4 6" id="KW-1133">Transmembrane helix</keyword>
<evidence type="ECO:0000313" key="9">
    <source>
        <dbReference type="Proteomes" id="UP000008068"/>
    </source>
</evidence>
<dbReference type="EMBL" id="GL379787">
    <property type="protein sequence ID" value="EGT31059.1"/>
    <property type="molecule type" value="Genomic_DNA"/>
</dbReference>
<feature type="transmembrane region" description="Helical" evidence="6">
    <location>
        <begin position="399"/>
        <end position="419"/>
    </location>
</feature>
<feature type="transmembrane region" description="Helical" evidence="6">
    <location>
        <begin position="533"/>
        <end position="556"/>
    </location>
</feature>
<feature type="chain" id="PRO_5003402922" description="Serpentine receptor class gamma" evidence="7">
    <location>
        <begin position="21"/>
        <end position="657"/>
    </location>
</feature>
<dbReference type="GO" id="GO:0004888">
    <property type="term" value="F:transmembrane signaling receptor activity"/>
    <property type="evidence" value="ECO:0007669"/>
    <property type="project" value="InterPro"/>
</dbReference>
<feature type="transmembrane region" description="Helical" evidence="6">
    <location>
        <begin position="367"/>
        <end position="387"/>
    </location>
</feature>
<evidence type="ECO:0000256" key="1">
    <source>
        <dbReference type="ARBA" id="ARBA00004141"/>
    </source>
</evidence>
<dbReference type="AlphaFoldDB" id="G0M8W5"/>
<feature type="signal peptide" evidence="7">
    <location>
        <begin position="1"/>
        <end position="20"/>
    </location>
</feature>
<dbReference type="Pfam" id="PF02118">
    <property type="entry name" value="Srg"/>
    <property type="match status" value="1"/>
</dbReference>
<accession>G0M8W5</accession>
<feature type="transmembrane region" description="Helical" evidence="6">
    <location>
        <begin position="486"/>
        <end position="505"/>
    </location>
</feature>
<feature type="transmembrane region" description="Helical" evidence="6">
    <location>
        <begin position="607"/>
        <end position="628"/>
    </location>
</feature>
<dbReference type="InParanoid" id="G0M8W5"/>
<name>G0M8W5_CAEBE</name>
<dbReference type="InterPro" id="IPR005071">
    <property type="entry name" value="Glycoprotein"/>
</dbReference>
<dbReference type="STRING" id="135651.G0M8W5"/>
<gene>
    <name evidence="8" type="ORF">CAEBREN_19759</name>
</gene>
<dbReference type="PANTHER" id="PTHR21733">
    <property type="entry name" value="CUB_2 DOMAIN-CONTAINING PROTEIN-RELATED-RELATED"/>
    <property type="match status" value="1"/>
</dbReference>
<protein>
    <recommendedName>
        <fullName evidence="6">Serpentine receptor class gamma</fullName>
    </recommendedName>
</protein>
<dbReference type="HOGENOM" id="CLU_417518_0_0_1"/>
<dbReference type="FunCoup" id="G0M8W5">
    <property type="interactions" value="2266"/>
</dbReference>
<keyword evidence="5 6" id="KW-0472">Membrane</keyword>
<dbReference type="eggNOG" id="ENOG502TGMG">
    <property type="taxonomic scope" value="Eukaryota"/>
</dbReference>
<evidence type="ECO:0000256" key="5">
    <source>
        <dbReference type="ARBA" id="ARBA00023136"/>
    </source>
</evidence>
<dbReference type="OrthoDB" id="5862339at2759"/>